<feature type="active site" description="Proton donor" evidence="1">
    <location>
        <position position="365"/>
    </location>
</feature>
<keyword evidence="2" id="KW-0479">Metal-binding</keyword>
<feature type="chain" id="PRO_5030711657" evidence="3">
    <location>
        <begin position="19"/>
        <end position="844"/>
    </location>
</feature>
<dbReference type="SUPFAM" id="SSF55486">
    <property type="entry name" value="Metalloproteases ('zincins'), catalytic domain"/>
    <property type="match status" value="1"/>
</dbReference>
<dbReference type="GO" id="GO:0008270">
    <property type="term" value="F:zinc ion binding"/>
    <property type="evidence" value="ECO:0007669"/>
    <property type="project" value="InterPro"/>
</dbReference>
<dbReference type="PANTHER" id="PTHR45726:SF3">
    <property type="entry name" value="LEUKOTRIENE A-4 HYDROLASE"/>
    <property type="match status" value="1"/>
</dbReference>
<keyword evidence="3" id="KW-0732">Signal</keyword>
<keyword evidence="2" id="KW-0862">Zinc</keyword>
<comment type="cofactor">
    <cofactor evidence="2">
        <name>Zn(2+)</name>
        <dbReference type="ChEBI" id="CHEBI:29105"/>
    </cofactor>
    <text evidence="2">Binds 1 zinc ion per subunit.</text>
</comment>
<feature type="non-terminal residue" evidence="5">
    <location>
        <position position="844"/>
    </location>
</feature>
<proteinExistence type="predicted"/>
<dbReference type="Gene3D" id="1.10.390.10">
    <property type="entry name" value="Neutral Protease Domain 2"/>
    <property type="match status" value="1"/>
</dbReference>
<evidence type="ECO:0000313" key="5">
    <source>
        <dbReference type="EMBL" id="HHE55434.1"/>
    </source>
</evidence>
<dbReference type="GO" id="GO:0008237">
    <property type="term" value="F:metallopeptidase activity"/>
    <property type="evidence" value="ECO:0007669"/>
    <property type="project" value="InterPro"/>
</dbReference>
<feature type="active site" description="Proton acceptor" evidence="1">
    <location>
        <position position="268"/>
    </location>
</feature>
<evidence type="ECO:0000256" key="2">
    <source>
        <dbReference type="PIRSR" id="PIRSR634015-3"/>
    </source>
</evidence>
<feature type="domain" description="Peptidase M1 membrane alanine aminopeptidase" evidence="4">
    <location>
        <begin position="210"/>
        <end position="424"/>
    </location>
</feature>
<comment type="caution">
    <text evidence="5">The sequence shown here is derived from an EMBL/GenBank/DDBJ whole genome shotgun (WGS) entry which is preliminary data.</text>
</comment>
<dbReference type="InterPro" id="IPR034015">
    <property type="entry name" value="M1_LTA4H"/>
</dbReference>
<dbReference type="InterPro" id="IPR014782">
    <property type="entry name" value="Peptidase_M1_dom"/>
</dbReference>
<feature type="binding site" evidence="2">
    <location>
        <position position="267"/>
    </location>
    <ligand>
        <name>Zn(2+)</name>
        <dbReference type="ChEBI" id="CHEBI:29105"/>
        <note>catalytic</note>
    </ligand>
</feature>
<accession>A0A7V5H3Z4</accession>
<organism evidence="5">
    <name type="scientific">Caldithrix abyssi</name>
    <dbReference type="NCBI Taxonomy" id="187145"/>
    <lineage>
        <taxon>Bacteria</taxon>
        <taxon>Pseudomonadati</taxon>
        <taxon>Calditrichota</taxon>
        <taxon>Calditrichia</taxon>
        <taxon>Calditrichales</taxon>
        <taxon>Calditrichaceae</taxon>
        <taxon>Caldithrix</taxon>
    </lineage>
</organism>
<gene>
    <name evidence="5" type="ORF">ENL21_06595</name>
</gene>
<dbReference type="PANTHER" id="PTHR45726">
    <property type="entry name" value="LEUKOTRIENE A-4 HYDROLASE"/>
    <property type="match status" value="1"/>
</dbReference>
<feature type="signal peptide" evidence="3">
    <location>
        <begin position="1"/>
        <end position="18"/>
    </location>
</feature>
<protein>
    <submittedName>
        <fullName evidence="5">M1 family peptidase</fullName>
    </submittedName>
</protein>
<feature type="binding site" evidence="2">
    <location>
        <position position="290"/>
    </location>
    <ligand>
        <name>Zn(2+)</name>
        <dbReference type="ChEBI" id="CHEBI:29105"/>
        <note>catalytic</note>
    </ligand>
</feature>
<name>A0A7V5H3Z4_CALAY</name>
<dbReference type="EMBL" id="DRTD01000486">
    <property type="protein sequence ID" value="HHE55434.1"/>
    <property type="molecule type" value="Genomic_DNA"/>
</dbReference>
<evidence type="ECO:0000256" key="1">
    <source>
        <dbReference type="PIRSR" id="PIRSR634015-1"/>
    </source>
</evidence>
<sequence>MKYFTIFSLLFFIAQSFAASIYFQQEVHYKIDVTLNVKGKFPKVFSRMGTWGRYYFAATQWYPKMVVYDQQGWHPDSYLDQGEFYGEYGSFDVRITLPKSFVIEASGMLKDDPQEEVFMQTIADTTEYFLGLDKHERKKFVKKWIKDREKELDLNETKTVHFYAEKVHNFAWFAGLHYLVLKKIQPNGVLTHVLVEPASAYQWRHVPEYVTRTLEFYGRHVGPYQYPKASVVQGDLRAGGGMEYPMVTIISIPALNWTRILEMVVMHEVGHNWFMGMLGSDERASAFLDEGMNSFLELKYMEHYYGKYNLTNFKKLLHGLDLLRDIGEWQSMQMSYGSLVAQRTDLPLNLRAEEYNTSNYNSVSYHKGALLLLALEEYLSPEVFWRGMRTYFERWNGKHPTVQDFFQTMEDVSGEDLDWFVEEWYNSTTYCDFVIADLKQNEKTQHVEVFVKNKGAMKRMPAPVRLVTVAGDTLEHWWNGNPQEPVVFKVKAPVKMAEVNPRHTIFEMSYVNNRSGLLPPIKFNWFPQIPDFEHYEINIFPYYWYESFVDKHRLGGMFWGGNPIFKQWFWAGHVYYGTCSGELGYELSLTNRFYLPLANYTEVKGEVFDQDGMRKQSLVFDNYFKKRGTDYPLRHLILSLENVDLYEPDYYESSMFQKARYGVASLKYSYKNRWMLQSVSGHVRLEKGLELQDRQVDFTKLEISGYFWRRPFKNTWFRLDGYLANIWGTKVPLQENIFAAGDVDPRHQQFAFGRRGRLAPNRYFTFTSGMKMYGYNDTQNPFFYGKSGAALSLSVKPYKYVPVIYTSAALLSPKSLDFKTDRMFAEAGIKTNIAGGDLIFPISV</sequence>
<dbReference type="InterPro" id="IPR027268">
    <property type="entry name" value="Peptidase_M4/M1_CTD_sf"/>
</dbReference>
<dbReference type="Pfam" id="PF01433">
    <property type="entry name" value="Peptidase_M1"/>
    <property type="match status" value="1"/>
</dbReference>
<dbReference type="Proteomes" id="UP000886111">
    <property type="component" value="Unassembled WGS sequence"/>
</dbReference>
<evidence type="ECO:0000256" key="3">
    <source>
        <dbReference type="SAM" id="SignalP"/>
    </source>
</evidence>
<evidence type="ECO:0000259" key="4">
    <source>
        <dbReference type="Pfam" id="PF01433"/>
    </source>
</evidence>
<reference evidence="5" key="1">
    <citation type="journal article" date="2020" name="mSystems">
        <title>Genome- and Community-Level Interaction Insights into Carbon Utilization and Element Cycling Functions of Hydrothermarchaeota in Hydrothermal Sediment.</title>
        <authorList>
            <person name="Zhou Z."/>
            <person name="Liu Y."/>
            <person name="Xu W."/>
            <person name="Pan J."/>
            <person name="Luo Z.H."/>
            <person name="Li M."/>
        </authorList>
    </citation>
    <scope>NUCLEOTIDE SEQUENCE [LARGE SCALE GENOMIC DNA]</scope>
    <source>
        <strain evidence="5">HyVt-76</strain>
    </source>
</reference>
<dbReference type="CDD" id="cd09604">
    <property type="entry name" value="M1_APN_like"/>
    <property type="match status" value="1"/>
</dbReference>
<dbReference type="AlphaFoldDB" id="A0A7V5H3Z4"/>
<feature type="binding site" evidence="2">
    <location>
        <position position="271"/>
    </location>
    <ligand>
        <name>Zn(2+)</name>
        <dbReference type="ChEBI" id="CHEBI:29105"/>
        <note>catalytic</note>
    </ligand>
</feature>